<dbReference type="SUPFAM" id="SSF56112">
    <property type="entry name" value="Protein kinase-like (PK-like)"/>
    <property type="match status" value="1"/>
</dbReference>
<dbReference type="Proteomes" id="UP001213799">
    <property type="component" value="Unassembled WGS sequence"/>
</dbReference>
<reference evidence="7" key="1">
    <citation type="journal article" date="2023" name="IMA Fungus">
        <title>Comparative genomic study of the Penicillium genus elucidates a diverse pangenome and 15 lateral gene transfer events.</title>
        <authorList>
            <person name="Petersen C."/>
            <person name="Sorensen T."/>
            <person name="Nielsen M.R."/>
            <person name="Sondergaard T.E."/>
            <person name="Sorensen J.L."/>
            <person name="Fitzpatrick D.A."/>
            <person name="Frisvad J.C."/>
            <person name="Nielsen K.L."/>
        </authorList>
    </citation>
    <scope>NUCLEOTIDE SEQUENCE</scope>
    <source>
        <strain evidence="7">IBT 12815</strain>
    </source>
</reference>
<dbReference type="InterPro" id="IPR011009">
    <property type="entry name" value="Kinase-like_dom_sf"/>
</dbReference>
<feature type="repeat" description="WD" evidence="3">
    <location>
        <begin position="414"/>
        <end position="455"/>
    </location>
</feature>
<feature type="repeat" description="WD" evidence="3">
    <location>
        <begin position="629"/>
        <end position="670"/>
    </location>
</feature>
<dbReference type="Pfam" id="PF00069">
    <property type="entry name" value="Pkinase"/>
    <property type="match status" value="1"/>
</dbReference>
<dbReference type="PROSITE" id="PS00678">
    <property type="entry name" value="WD_REPEATS_1"/>
    <property type="match status" value="1"/>
</dbReference>
<reference evidence="7" key="2">
    <citation type="submission" date="2023-01" db="EMBL/GenBank/DDBJ databases">
        <authorList>
            <person name="Petersen C."/>
        </authorList>
    </citation>
    <scope>NUCLEOTIDE SEQUENCE</scope>
    <source>
        <strain evidence="7">IBT 12815</strain>
    </source>
</reference>
<evidence type="ECO:0000256" key="2">
    <source>
        <dbReference type="ARBA" id="ARBA00022737"/>
    </source>
</evidence>
<dbReference type="InterPro" id="IPR019775">
    <property type="entry name" value="WD40_repeat_CS"/>
</dbReference>
<feature type="repeat" description="WD" evidence="3">
    <location>
        <begin position="456"/>
        <end position="497"/>
    </location>
</feature>
<dbReference type="InterPro" id="IPR036322">
    <property type="entry name" value="WD40_repeat_dom_sf"/>
</dbReference>
<keyword evidence="1 3" id="KW-0853">WD repeat</keyword>
<evidence type="ECO:0000259" key="6">
    <source>
        <dbReference type="PROSITE" id="PS50927"/>
    </source>
</evidence>
<dbReference type="PROSITE" id="PS50082">
    <property type="entry name" value="WD_REPEATS_2"/>
    <property type="match status" value="5"/>
</dbReference>
<dbReference type="RefSeq" id="XP_056750269.1">
    <property type="nucleotide sequence ID" value="XM_056901601.1"/>
</dbReference>
<dbReference type="PROSITE" id="PS50011">
    <property type="entry name" value="PROTEIN_KINASE_DOM"/>
    <property type="match status" value="1"/>
</dbReference>
<dbReference type="InterPro" id="IPR001480">
    <property type="entry name" value="Bulb-type_lectin_dom"/>
</dbReference>
<dbReference type="PROSITE" id="PS00108">
    <property type="entry name" value="PROTEIN_KINASE_ST"/>
    <property type="match status" value="1"/>
</dbReference>
<dbReference type="InterPro" id="IPR008271">
    <property type="entry name" value="Ser/Thr_kinase_AS"/>
</dbReference>
<evidence type="ECO:0000313" key="8">
    <source>
        <dbReference type="Proteomes" id="UP001213799"/>
    </source>
</evidence>
<name>A0AAD6DUU7_9EURO</name>
<feature type="domain" description="Bulb-type lectin" evidence="6">
    <location>
        <begin position="539"/>
        <end position="662"/>
    </location>
</feature>
<dbReference type="SMART" id="SM00320">
    <property type="entry name" value="WD40"/>
    <property type="match status" value="7"/>
</dbReference>
<dbReference type="GO" id="GO:0004672">
    <property type="term" value="F:protein kinase activity"/>
    <property type="evidence" value="ECO:0007669"/>
    <property type="project" value="InterPro"/>
</dbReference>
<dbReference type="SMART" id="SM00220">
    <property type="entry name" value="S_TKc"/>
    <property type="match status" value="1"/>
</dbReference>
<dbReference type="InterPro" id="IPR000719">
    <property type="entry name" value="Prot_kinase_dom"/>
</dbReference>
<evidence type="ECO:0000256" key="3">
    <source>
        <dbReference type="PROSITE-ProRule" id="PRU00221"/>
    </source>
</evidence>
<evidence type="ECO:0000313" key="7">
    <source>
        <dbReference type="EMBL" id="KAJ5593643.1"/>
    </source>
</evidence>
<dbReference type="Pfam" id="PF00400">
    <property type="entry name" value="WD40"/>
    <property type="match status" value="7"/>
</dbReference>
<keyword evidence="2" id="KW-0677">Repeat</keyword>
<feature type="domain" description="Protein kinase" evidence="5">
    <location>
        <begin position="46"/>
        <end position="300"/>
    </location>
</feature>
<sequence>MPTIPDWVLDFKLETHFPPGSKYETVHTYYEQESLSQRPTKKSVHWQREKKIGDGGFGEVWLERCTKGNSHGHDVRAIKQMEVRRQVDYGHQQYERCFVKSFGWYQTEASLFIAMEYLELGDLQDYVLDRSQPLPEFEAQLIVSQILEGLDLMHENGYAHRDLKPNNILLRSCPPNDWWVKIADFGISKRIEDGLGKSTTMKGTFGYIAPELFGFAPKGTPYAVDIWAAGEIMFQILTKQPTFKHPGLVFNYVQTPNTFPSDQLLANEVSQSGVEFVLSLMHPTPAGRISAKDALQHSWIVQPSPYNRKSAPLAYKETHSTSSLDLVTEQFASWNTIKSPESPTTSAPNSMTGKFASSNATQTPEAFETFTPKTEELKTPSLHTGTTETISFRPLQHKRRKSANTARAMLPKTLEGHYGRVTSVAFSPDGKLVASGSTDEKVKVWNTITGAIHKTLEGHSRWVTSVAFSPDSKFVASGSRDTTVNVWNISAGDIHRKLEGNARGGNTLENDSQWVTSTAFSPDGVFLASAAEDITLWNTTTGEIHRTISGYFNVVAFSPDGMLLVSGSDDNTVKLWDTFTGHRDKRLEGHSDHVNSVAFSPDGTLVVSGSQDNTVKLWNTMTGAIHKTLEGHSAGVTSVAFSPNGKLVASGSDDNTVKLWNTMTGALRKTLEGHSGWVTSVAFSPNGPGVGRFDEQPANDPRKRFMLKAIQRKYADDRYNPTGDQDLQTPELTDDILYITSTYNTPHLPKENPYRLAEVNTARSIREV</sequence>
<dbReference type="PANTHER" id="PTHR19879:SF9">
    <property type="entry name" value="TRANSCRIPTION INITIATION FACTOR TFIID SUBUNIT 5"/>
    <property type="match status" value="1"/>
</dbReference>
<dbReference type="Gene3D" id="1.10.510.10">
    <property type="entry name" value="Transferase(Phosphotransferase) domain 1"/>
    <property type="match status" value="1"/>
</dbReference>
<feature type="region of interest" description="Disordered" evidence="4">
    <location>
        <begin position="337"/>
        <end position="362"/>
    </location>
</feature>
<dbReference type="PRINTS" id="PR00320">
    <property type="entry name" value="GPROTEINBRPT"/>
</dbReference>
<evidence type="ECO:0000256" key="1">
    <source>
        <dbReference type="ARBA" id="ARBA00022574"/>
    </source>
</evidence>
<dbReference type="InterPro" id="IPR001680">
    <property type="entry name" value="WD40_rpt"/>
</dbReference>
<dbReference type="PROSITE" id="PS50294">
    <property type="entry name" value="WD_REPEATS_REGION"/>
    <property type="match status" value="5"/>
</dbReference>
<proteinExistence type="predicted"/>
<dbReference type="PROSITE" id="PS50927">
    <property type="entry name" value="BULB_LECTIN"/>
    <property type="match status" value="1"/>
</dbReference>
<dbReference type="GO" id="GO:0005524">
    <property type="term" value="F:ATP binding"/>
    <property type="evidence" value="ECO:0007669"/>
    <property type="project" value="InterPro"/>
</dbReference>
<protein>
    <recommendedName>
        <fullName evidence="9">WD40 repeat-like protein</fullName>
    </recommendedName>
</protein>
<organism evidence="7 8">
    <name type="scientific">Penicillium hordei</name>
    <dbReference type="NCBI Taxonomy" id="40994"/>
    <lineage>
        <taxon>Eukaryota</taxon>
        <taxon>Fungi</taxon>
        <taxon>Dikarya</taxon>
        <taxon>Ascomycota</taxon>
        <taxon>Pezizomycotina</taxon>
        <taxon>Eurotiomycetes</taxon>
        <taxon>Eurotiomycetidae</taxon>
        <taxon>Eurotiales</taxon>
        <taxon>Aspergillaceae</taxon>
        <taxon>Penicillium</taxon>
    </lineage>
</organism>
<evidence type="ECO:0000256" key="4">
    <source>
        <dbReference type="SAM" id="MobiDB-lite"/>
    </source>
</evidence>
<feature type="repeat" description="WD" evidence="3">
    <location>
        <begin position="555"/>
        <end position="586"/>
    </location>
</feature>
<evidence type="ECO:0000259" key="5">
    <source>
        <dbReference type="PROSITE" id="PS50011"/>
    </source>
</evidence>
<dbReference type="PANTHER" id="PTHR19879">
    <property type="entry name" value="TRANSCRIPTION INITIATION FACTOR TFIID"/>
    <property type="match status" value="1"/>
</dbReference>
<keyword evidence="8" id="KW-1185">Reference proteome</keyword>
<dbReference type="InterPro" id="IPR020472">
    <property type="entry name" value="WD40_PAC1"/>
</dbReference>
<dbReference type="Gene3D" id="2.130.10.10">
    <property type="entry name" value="YVTN repeat-like/Quinoprotein amine dehydrogenase"/>
    <property type="match status" value="3"/>
</dbReference>
<dbReference type="AlphaFoldDB" id="A0AAD6DUU7"/>
<feature type="repeat" description="WD" evidence="3">
    <location>
        <begin position="587"/>
        <end position="628"/>
    </location>
</feature>
<dbReference type="EMBL" id="JAQJAE010000005">
    <property type="protein sequence ID" value="KAJ5593643.1"/>
    <property type="molecule type" value="Genomic_DNA"/>
</dbReference>
<dbReference type="CDD" id="cd00200">
    <property type="entry name" value="WD40"/>
    <property type="match status" value="1"/>
</dbReference>
<gene>
    <name evidence="7" type="ORF">N7537_010547</name>
</gene>
<comment type="caution">
    <text evidence="7">The sequence shown here is derived from an EMBL/GenBank/DDBJ whole genome shotgun (WGS) entry which is preliminary data.</text>
</comment>
<evidence type="ECO:0008006" key="9">
    <source>
        <dbReference type="Google" id="ProtNLM"/>
    </source>
</evidence>
<dbReference type="InterPro" id="IPR015943">
    <property type="entry name" value="WD40/YVTN_repeat-like_dom_sf"/>
</dbReference>
<dbReference type="GeneID" id="81591843"/>
<dbReference type="SUPFAM" id="SSF50978">
    <property type="entry name" value="WD40 repeat-like"/>
    <property type="match status" value="1"/>
</dbReference>
<accession>A0AAD6DUU7</accession>